<protein>
    <submittedName>
        <fullName evidence="1">Uncharacterized protein</fullName>
    </submittedName>
</protein>
<name>A0A0W8E2V6_9ZZZZ</name>
<proteinExistence type="predicted"/>
<accession>A0A0W8E2V6</accession>
<sequence>MRGIRIKEPYKSGIRYQPFHNKQFRKGGLKNKNIKLAAAGEKIDYPLCNI</sequence>
<organism evidence="1">
    <name type="scientific">hydrocarbon metagenome</name>
    <dbReference type="NCBI Taxonomy" id="938273"/>
    <lineage>
        <taxon>unclassified sequences</taxon>
        <taxon>metagenomes</taxon>
        <taxon>ecological metagenomes</taxon>
    </lineage>
</organism>
<comment type="caution">
    <text evidence="1">The sequence shown here is derived from an EMBL/GenBank/DDBJ whole genome shotgun (WGS) entry which is preliminary data.</text>
</comment>
<evidence type="ECO:0000313" key="1">
    <source>
        <dbReference type="EMBL" id="KUG02962.1"/>
    </source>
</evidence>
<reference evidence="1" key="1">
    <citation type="journal article" date="2015" name="Proc. Natl. Acad. Sci. U.S.A.">
        <title>Networks of energetic and metabolic interactions define dynamics in microbial communities.</title>
        <authorList>
            <person name="Embree M."/>
            <person name="Liu J.K."/>
            <person name="Al-Bassam M.M."/>
            <person name="Zengler K."/>
        </authorList>
    </citation>
    <scope>NUCLEOTIDE SEQUENCE</scope>
</reference>
<dbReference type="AlphaFoldDB" id="A0A0W8E2V6"/>
<dbReference type="EMBL" id="LNQE01001899">
    <property type="protein sequence ID" value="KUG02962.1"/>
    <property type="molecule type" value="Genomic_DNA"/>
</dbReference>
<gene>
    <name evidence="1" type="ORF">ASZ90_019645</name>
</gene>